<proteinExistence type="predicted"/>
<evidence type="ECO:0000313" key="3">
    <source>
        <dbReference type="Proteomes" id="UP000215450"/>
    </source>
</evidence>
<keyword evidence="3" id="KW-1185">Reference proteome</keyword>
<evidence type="ECO:0000313" key="1">
    <source>
        <dbReference type="EMBL" id="SMQ13005.1"/>
    </source>
</evidence>
<name>A0A238TE92_9NEIS</name>
<reference evidence="1" key="1">
    <citation type="submission" date="2017-05" db="EMBL/GenBank/DDBJ databases">
        <authorList>
            <person name="Song R."/>
            <person name="Chenine A.L."/>
            <person name="Ruprecht R.M."/>
        </authorList>
    </citation>
    <scope>NUCLEOTIDE SEQUENCE</scope>
    <source>
        <strain evidence="1">Kingella_eburonensis</strain>
    </source>
</reference>
<accession>A0A238TE92</accession>
<sequence>MFKVNGFILGADSLTKGKEGKPLDLCVLHLLVPSANGFVPYNGFFGVARDADGINSLVRNNGGNPVAATFDFAFSTFNNQTTFRLMGYLPASVPAAK</sequence>
<gene>
    <name evidence="1" type="ORF">KEBURONENSIS_00375</name>
    <name evidence="2" type="ORF">KEBURONENSIS_02058</name>
</gene>
<dbReference type="EMBL" id="FXUV02000069">
    <property type="protein sequence ID" value="SNB83045.1"/>
    <property type="molecule type" value="Genomic_DNA"/>
</dbReference>
<protein>
    <submittedName>
        <fullName evidence="2">Uncharacterized protein</fullName>
    </submittedName>
</protein>
<dbReference type="RefSeq" id="WP_095063061.1">
    <property type="nucleotide sequence ID" value="NZ_FXUV02000069.1"/>
</dbReference>
<reference evidence="2 3" key="2">
    <citation type="submission" date="2017-06" db="EMBL/GenBank/DDBJ databases">
        <authorList>
            <person name="Kim H.J."/>
            <person name="Triplett B.A."/>
        </authorList>
    </citation>
    <scope>NUCLEOTIDE SEQUENCE [LARGE SCALE GENOMIC DNA]</scope>
    <source>
        <strain evidence="2">Kingella_eburonensis</strain>
    </source>
</reference>
<evidence type="ECO:0000313" key="2">
    <source>
        <dbReference type="EMBL" id="SNB83045.1"/>
    </source>
</evidence>
<organism evidence="2 3">
    <name type="scientific">Kingella negevensis</name>
    <dbReference type="NCBI Taxonomy" id="1522312"/>
    <lineage>
        <taxon>Bacteria</taxon>
        <taxon>Pseudomonadati</taxon>
        <taxon>Pseudomonadota</taxon>
        <taxon>Betaproteobacteria</taxon>
        <taxon>Neisseriales</taxon>
        <taxon>Neisseriaceae</taxon>
        <taxon>Kingella</taxon>
    </lineage>
</organism>
<dbReference type="EMBL" id="FXUV01000041">
    <property type="protein sequence ID" value="SMQ13005.1"/>
    <property type="molecule type" value="Genomic_DNA"/>
</dbReference>
<dbReference type="Proteomes" id="UP000215450">
    <property type="component" value="Unassembled WGS sequence"/>
</dbReference>
<dbReference type="AlphaFoldDB" id="A0A238TE92"/>